<organism evidence="13">
    <name type="scientific">Mantoniella antarctica</name>
    <dbReference type="NCBI Taxonomy" id="81844"/>
    <lineage>
        <taxon>Eukaryota</taxon>
        <taxon>Viridiplantae</taxon>
        <taxon>Chlorophyta</taxon>
        <taxon>Mamiellophyceae</taxon>
        <taxon>Mamiellales</taxon>
        <taxon>Mamiellaceae</taxon>
        <taxon>Mantoniella</taxon>
    </lineage>
</organism>
<dbReference type="SUPFAM" id="SSF56059">
    <property type="entry name" value="Glutathione synthetase ATP-binding domain-like"/>
    <property type="match status" value="1"/>
</dbReference>
<keyword evidence="6" id="KW-0658">Purine biosynthesis</keyword>
<evidence type="ECO:0000256" key="9">
    <source>
        <dbReference type="ARBA" id="ARBA00023239"/>
    </source>
</evidence>
<dbReference type="PANTHER" id="PTHR11609">
    <property type="entry name" value="PURINE BIOSYNTHESIS PROTEIN 6/7, PUR6/7"/>
    <property type="match status" value="1"/>
</dbReference>
<dbReference type="InterPro" id="IPR003135">
    <property type="entry name" value="ATP-grasp_carboxylate-amine"/>
</dbReference>
<dbReference type="SUPFAM" id="SSF51246">
    <property type="entry name" value="Rudiment single hybrid motif"/>
    <property type="match status" value="1"/>
</dbReference>
<dbReference type="NCBIfam" id="TIGR01161">
    <property type="entry name" value="purK"/>
    <property type="match status" value="1"/>
</dbReference>
<dbReference type="NCBIfam" id="TIGR01162">
    <property type="entry name" value="purE"/>
    <property type="match status" value="1"/>
</dbReference>
<dbReference type="FunFam" id="3.30.470.20:FF:000037">
    <property type="entry name" value="Phosphoribosylaminoimidazole carboxylase, chloroplastic"/>
    <property type="match status" value="1"/>
</dbReference>
<gene>
    <name evidence="13" type="ORF">MANT1106_LOCUS15412</name>
</gene>
<protein>
    <recommendedName>
        <fullName evidence="4">phosphoribosylaminoimidazole carboxylase</fullName>
        <ecNumber evidence="4">4.1.1.21</ecNumber>
    </recommendedName>
    <alternativeName>
        <fullName evidence="10">AIR carboxylase</fullName>
    </alternativeName>
</protein>
<dbReference type="HAMAP" id="MF_01929">
    <property type="entry name" value="PurE_classI"/>
    <property type="match status" value="1"/>
</dbReference>
<dbReference type="InterPro" id="IPR016301">
    <property type="entry name" value="Ade2_fungi/plant"/>
</dbReference>
<feature type="domain" description="ATP-grasp" evidence="12">
    <location>
        <begin position="175"/>
        <end position="363"/>
    </location>
</feature>
<dbReference type="AlphaFoldDB" id="A0A7S0SP30"/>
<evidence type="ECO:0000256" key="3">
    <source>
        <dbReference type="ARBA" id="ARBA00006114"/>
    </source>
</evidence>
<dbReference type="PROSITE" id="PS50975">
    <property type="entry name" value="ATP_GRASP"/>
    <property type="match status" value="1"/>
</dbReference>
<dbReference type="Gene3D" id="3.40.50.1970">
    <property type="match status" value="1"/>
</dbReference>
<dbReference type="InterPro" id="IPR013815">
    <property type="entry name" value="ATP_grasp_subdomain_1"/>
</dbReference>
<sequence length="628" mass="64975">MATLGVAWGTIGSVPAHAARRVGLVTAASGTHGGRHIRNTATRAAANDGSGDGSSASVSGGFSVVPDGLAITAKVGILGGGQLGRMLAIAAAPMGVRLNSLDPTPASPASIAAIQTVGSYMNYDDIIAFAKDCDVVTMEIEHIDVRALKALEDMGVDVQPTSHTLSIIQDKLAQKVHFQAAGVPLGDFVAVDDDLQLAAAVADFGFPLMLKSRRMAYDGKGNAVAKTAADVAGAVAKLGGLEAGLYCERWVPFARELAVMVVRAKGGETRAYPVTETEHVNNICDITTTPAGVSAEVAAAATKAAVEAVASLEGAGVFGVELFHLEDGRILLNEIAPRPHNSGHYTIEACASCQYQNHVRAILGWPLGDTSLRVGGAVCKNILGDGEGPVAMQKMHDMMGAALRVPGANIHWYDKPAARAGRKMGHLTVTGAHPTEARARLDQIMAIAGGDVDAKATIPPSVGIIMGSDSDLPTMAAAAETLESFGIGVEVTVISAHRTPQRMFEYSKSAASRGLRCIIAGAGGAAHLPGMVAAMTPLPVIGVPVPLRHLDGVDSVLSILQMPRGVPVATVAIGNSTNAGLLAARIVAAYQPDVLAKMETYQSNMEDVVTEKAAKMEQEGWKTYLDGM</sequence>
<dbReference type="EC" id="4.1.1.21" evidence="4"/>
<dbReference type="SMART" id="SM01001">
    <property type="entry name" value="AIRC"/>
    <property type="match status" value="1"/>
</dbReference>
<dbReference type="SUPFAM" id="SSF52440">
    <property type="entry name" value="PreATP-grasp domain"/>
    <property type="match status" value="1"/>
</dbReference>
<evidence type="ECO:0000256" key="6">
    <source>
        <dbReference type="ARBA" id="ARBA00022755"/>
    </source>
</evidence>
<evidence type="ECO:0000256" key="4">
    <source>
        <dbReference type="ARBA" id="ARBA00012329"/>
    </source>
</evidence>
<evidence type="ECO:0000256" key="11">
    <source>
        <dbReference type="PROSITE-ProRule" id="PRU00409"/>
    </source>
</evidence>
<evidence type="ECO:0000313" key="13">
    <source>
        <dbReference type="EMBL" id="CAD8712791.1"/>
    </source>
</evidence>
<evidence type="ECO:0000256" key="10">
    <source>
        <dbReference type="ARBA" id="ARBA00031607"/>
    </source>
</evidence>
<keyword evidence="8 11" id="KW-0067">ATP-binding</keyword>
<dbReference type="InterPro" id="IPR054350">
    <property type="entry name" value="PurT/PurK_preATP-grasp"/>
</dbReference>
<evidence type="ECO:0000259" key="12">
    <source>
        <dbReference type="PROSITE" id="PS50975"/>
    </source>
</evidence>
<reference evidence="13" key="1">
    <citation type="submission" date="2021-01" db="EMBL/GenBank/DDBJ databases">
        <authorList>
            <person name="Corre E."/>
            <person name="Pelletier E."/>
            <person name="Niang G."/>
            <person name="Scheremetjew M."/>
            <person name="Finn R."/>
            <person name="Kale V."/>
            <person name="Holt S."/>
            <person name="Cochrane G."/>
            <person name="Meng A."/>
            <person name="Brown T."/>
            <person name="Cohen L."/>
        </authorList>
    </citation>
    <scope>NUCLEOTIDE SEQUENCE</scope>
    <source>
        <strain evidence="13">SL-175</strain>
    </source>
</reference>
<comment type="similarity">
    <text evidence="3">In the C-terminal section; belongs to the AIR carboxylase family. Class I subfamily.</text>
</comment>
<dbReference type="InterPro" id="IPR040686">
    <property type="entry name" value="PurK_C"/>
</dbReference>
<evidence type="ECO:0000256" key="8">
    <source>
        <dbReference type="ARBA" id="ARBA00022840"/>
    </source>
</evidence>
<dbReference type="InterPro" id="IPR005875">
    <property type="entry name" value="PurK"/>
</dbReference>
<evidence type="ECO:0000256" key="5">
    <source>
        <dbReference type="ARBA" id="ARBA00022741"/>
    </source>
</evidence>
<dbReference type="Gene3D" id="3.30.1490.20">
    <property type="entry name" value="ATP-grasp fold, A domain"/>
    <property type="match status" value="1"/>
</dbReference>
<dbReference type="UniPathway" id="UPA00074">
    <property type="reaction ID" value="UER00130"/>
</dbReference>
<dbReference type="PANTHER" id="PTHR11609:SF5">
    <property type="entry name" value="PHOSPHORIBOSYLAMINOIMIDAZOLE CARBOXYLASE"/>
    <property type="match status" value="1"/>
</dbReference>
<dbReference type="GO" id="GO:0006189">
    <property type="term" value="P:'de novo' IMP biosynthetic process"/>
    <property type="evidence" value="ECO:0007669"/>
    <property type="project" value="UniProtKB-UniPathway"/>
</dbReference>
<evidence type="ECO:0000256" key="7">
    <source>
        <dbReference type="ARBA" id="ARBA00022793"/>
    </source>
</evidence>
<dbReference type="SUPFAM" id="SSF52255">
    <property type="entry name" value="N5-CAIR mutase (phosphoribosylaminoimidazole carboxylase, PurE)"/>
    <property type="match status" value="1"/>
</dbReference>
<dbReference type="InterPro" id="IPR000031">
    <property type="entry name" value="PurE_dom"/>
</dbReference>
<dbReference type="Pfam" id="PF17769">
    <property type="entry name" value="PurK_C"/>
    <property type="match status" value="1"/>
</dbReference>
<dbReference type="GO" id="GO:0004638">
    <property type="term" value="F:phosphoribosylaminoimidazole carboxylase activity"/>
    <property type="evidence" value="ECO:0007669"/>
    <property type="project" value="UniProtKB-EC"/>
</dbReference>
<dbReference type="Pfam" id="PF00731">
    <property type="entry name" value="AIRC"/>
    <property type="match status" value="1"/>
</dbReference>
<keyword evidence="5 11" id="KW-0547">Nucleotide-binding</keyword>
<keyword evidence="9" id="KW-0456">Lyase</keyword>
<evidence type="ECO:0000256" key="1">
    <source>
        <dbReference type="ARBA" id="ARBA00001244"/>
    </source>
</evidence>
<dbReference type="Pfam" id="PF22660">
    <property type="entry name" value="RS_preATP-grasp-like"/>
    <property type="match status" value="1"/>
</dbReference>
<dbReference type="Gene3D" id="3.40.50.20">
    <property type="match status" value="1"/>
</dbReference>
<dbReference type="HAMAP" id="MF_01928">
    <property type="entry name" value="PurK"/>
    <property type="match status" value="1"/>
</dbReference>
<proteinExistence type="inferred from homology"/>
<dbReference type="PIRSF" id="PIRSF001340">
    <property type="entry name" value="AIR_carboxylase"/>
    <property type="match status" value="1"/>
</dbReference>
<comment type="catalytic activity">
    <reaction evidence="1">
        <text>5-amino-1-(5-phospho-D-ribosyl)imidazole-4-carboxylate + H(+) = 5-amino-1-(5-phospho-beta-D-ribosyl)imidazole + CO2</text>
        <dbReference type="Rhea" id="RHEA:10792"/>
        <dbReference type="ChEBI" id="CHEBI:15378"/>
        <dbReference type="ChEBI" id="CHEBI:16526"/>
        <dbReference type="ChEBI" id="CHEBI:77657"/>
        <dbReference type="ChEBI" id="CHEBI:137981"/>
        <dbReference type="EC" id="4.1.1.21"/>
    </reaction>
</comment>
<dbReference type="Gene3D" id="3.30.470.20">
    <property type="entry name" value="ATP-grasp fold, B domain"/>
    <property type="match status" value="1"/>
</dbReference>
<dbReference type="InterPro" id="IPR011054">
    <property type="entry name" value="Rudment_hybrid_motif"/>
</dbReference>
<accession>A0A7S0SP30</accession>
<evidence type="ECO:0000256" key="2">
    <source>
        <dbReference type="ARBA" id="ARBA00004747"/>
    </source>
</evidence>
<dbReference type="InterPro" id="IPR033747">
    <property type="entry name" value="PurE_ClassI"/>
</dbReference>
<dbReference type="Pfam" id="PF02222">
    <property type="entry name" value="ATP-grasp"/>
    <property type="match status" value="1"/>
</dbReference>
<dbReference type="InterPro" id="IPR016185">
    <property type="entry name" value="PreATP-grasp_dom_sf"/>
</dbReference>
<dbReference type="GO" id="GO:0046872">
    <property type="term" value="F:metal ion binding"/>
    <property type="evidence" value="ECO:0007669"/>
    <property type="project" value="InterPro"/>
</dbReference>
<dbReference type="EMBL" id="HBFC01025449">
    <property type="protein sequence ID" value="CAD8712791.1"/>
    <property type="molecule type" value="Transcribed_RNA"/>
</dbReference>
<dbReference type="NCBIfam" id="NF004679">
    <property type="entry name" value="PRK06019.1-5"/>
    <property type="match status" value="1"/>
</dbReference>
<name>A0A7S0SP30_9CHLO</name>
<comment type="pathway">
    <text evidence="2">Purine metabolism; IMP biosynthesis via de novo pathway; 5-amino-1-(5-phospho-D-ribosyl)imidazole-4-carboxylate from 5-amino-1-(5-phospho-D-ribosyl)imidazole (carboxylase route): step 1/1.</text>
</comment>
<dbReference type="GO" id="GO:0005524">
    <property type="term" value="F:ATP binding"/>
    <property type="evidence" value="ECO:0007669"/>
    <property type="project" value="UniProtKB-UniRule"/>
</dbReference>
<keyword evidence="7" id="KW-0210">Decarboxylase</keyword>
<dbReference type="FunFam" id="3.40.50.1970:FF:000013">
    <property type="entry name" value="Phosphoribosylaminoimidazole carboxylase"/>
    <property type="match status" value="1"/>
</dbReference>
<dbReference type="InterPro" id="IPR011761">
    <property type="entry name" value="ATP-grasp"/>
</dbReference>